<dbReference type="GO" id="GO:0020037">
    <property type="term" value="F:heme binding"/>
    <property type="evidence" value="ECO:0007669"/>
    <property type="project" value="InterPro"/>
</dbReference>
<evidence type="ECO:0008006" key="11">
    <source>
        <dbReference type="Google" id="ProtNLM"/>
    </source>
</evidence>
<evidence type="ECO:0000256" key="5">
    <source>
        <dbReference type="ARBA" id="ARBA00023002"/>
    </source>
</evidence>
<evidence type="ECO:0000313" key="9">
    <source>
        <dbReference type="EMBL" id="KAK3670744.1"/>
    </source>
</evidence>
<keyword evidence="3 8" id="KW-0349">Heme</keyword>
<dbReference type="GO" id="GO:0004497">
    <property type="term" value="F:monooxygenase activity"/>
    <property type="evidence" value="ECO:0007669"/>
    <property type="project" value="UniProtKB-KW"/>
</dbReference>
<dbReference type="GO" id="GO:0005506">
    <property type="term" value="F:iron ion binding"/>
    <property type="evidence" value="ECO:0007669"/>
    <property type="project" value="InterPro"/>
</dbReference>
<evidence type="ECO:0000256" key="7">
    <source>
        <dbReference type="ARBA" id="ARBA00023033"/>
    </source>
</evidence>
<keyword evidence="6 8" id="KW-0408">Iron</keyword>
<dbReference type="GO" id="GO:0016705">
    <property type="term" value="F:oxidoreductase activity, acting on paired donors, with incorporation or reduction of molecular oxygen"/>
    <property type="evidence" value="ECO:0007669"/>
    <property type="project" value="InterPro"/>
</dbReference>
<dbReference type="Gene3D" id="1.10.630.10">
    <property type="entry name" value="Cytochrome P450"/>
    <property type="match status" value="1"/>
</dbReference>
<dbReference type="Pfam" id="PF00067">
    <property type="entry name" value="p450"/>
    <property type="match status" value="1"/>
</dbReference>
<keyword evidence="4 8" id="KW-0479">Metal-binding</keyword>
<dbReference type="PRINTS" id="PR00385">
    <property type="entry name" value="P450"/>
</dbReference>
<reference evidence="9" key="1">
    <citation type="submission" date="2023-07" db="EMBL/GenBank/DDBJ databases">
        <title>Black Yeasts Isolated from many extreme environments.</title>
        <authorList>
            <person name="Coleine C."/>
            <person name="Stajich J.E."/>
            <person name="Selbmann L."/>
        </authorList>
    </citation>
    <scope>NUCLEOTIDE SEQUENCE</scope>
    <source>
        <strain evidence="9">CCFEE 5485</strain>
    </source>
</reference>
<evidence type="ECO:0000256" key="1">
    <source>
        <dbReference type="ARBA" id="ARBA00001971"/>
    </source>
</evidence>
<dbReference type="InterPro" id="IPR001128">
    <property type="entry name" value="Cyt_P450"/>
</dbReference>
<dbReference type="AlphaFoldDB" id="A0AAE0TPN4"/>
<dbReference type="EMBL" id="JAUTXT010000052">
    <property type="protein sequence ID" value="KAK3670744.1"/>
    <property type="molecule type" value="Genomic_DNA"/>
</dbReference>
<organism evidence="9 10">
    <name type="scientific">Recurvomyces mirabilis</name>
    <dbReference type="NCBI Taxonomy" id="574656"/>
    <lineage>
        <taxon>Eukaryota</taxon>
        <taxon>Fungi</taxon>
        <taxon>Dikarya</taxon>
        <taxon>Ascomycota</taxon>
        <taxon>Pezizomycotina</taxon>
        <taxon>Dothideomycetes</taxon>
        <taxon>Dothideomycetidae</taxon>
        <taxon>Mycosphaerellales</taxon>
        <taxon>Teratosphaeriaceae</taxon>
        <taxon>Recurvomyces</taxon>
    </lineage>
</organism>
<evidence type="ECO:0000256" key="3">
    <source>
        <dbReference type="ARBA" id="ARBA00022617"/>
    </source>
</evidence>
<keyword evidence="10" id="KW-1185">Reference proteome</keyword>
<keyword evidence="7" id="KW-0503">Monooxygenase</keyword>
<evidence type="ECO:0000256" key="8">
    <source>
        <dbReference type="PIRSR" id="PIRSR602401-1"/>
    </source>
</evidence>
<dbReference type="SUPFAM" id="SSF48264">
    <property type="entry name" value="Cytochrome P450"/>
    <property type="match status" value="1"/>
</dbReference>
<dbReference type="InterPro" id="IPR050121">
    <property type="entry name" value="Cytochrome_P450_monoxygenase"/>
</dbReference>
<comment type="cofactor">
    <cofactor evidence="1 8">
        <name>heme</name>
        <dbReference type="ChEBI" id="CHEBI:30413"/>
    </cofactor>
</comment>
<proteinExistence type="inferred from homology"/>
<comment type="caution">
    <text evidence="9">The sequence shown here is derived from an EMBL/GenBank/DDBJ whole genome shotgun (WGS) entry which is preliminary data.</text>
</comment>
<keyword evidence="5" id="KW-0560">Oxidoreductase</keyword>
<dbReference type="PANTHER" id="PTHR24305:SF29">
    <property type="entry name" value="BENZOATE-PARA-HYDROXYLASE"/>
    <property type="match status" value="1"/>
</dbReference>
<evidence type="ECO:0000256" key="2">
    <source>
        <dbReference type="ARBA" id="ARBA00010617"/>
    </source>
</evidence>
<protein>
    <recommendedName>
        <fullName evidence="11">Cytochrome P450</fullName>
    </recommendedName>
</protein>
<dbReference type="Proteomes" id="UP001274830">
    <property type="component" value="Unassembled WGS sequence"/>
</dbReference>
<dbReference type="InterPro" id="IPR002401">
    <property type="entry name" value="Cyt_P450_E_grp-I"/>
</dbReference>
<dbReference type="PANTHER" id="PTHR24305">
    <property type="entry name" value="CYTOCHROME P450"/>
    <property type="match status" value="1"/>
</dbReference>
<feature type="binding site" description="axial binding residue" evidence="8">
    <location>
        <position position="131"/>
    </location>
    <ligand>
        <name>heme</name>
        <dbReference type="ChEBI" id="CHEBI:30413"/>
    </ligand>
    <ligandPart>
        <name>Fe</name>
        <dbReference type="ChEBI" id="CHEBI:18248"/>
    </ligandPart>
</feature>
<gene>
    <name evidence="9" type="ORF">LTR78_009436</name>
</gene>
<comment type="similarity">
    <text evidence="2">Belongs to the cytochrome P450 family.</text>
</comment>
<evidence type="ECO:0000256" key="6">
    <source>
        <dbReference type="ARBA" id="ARBA00023004"/>
    </source>
</evidence>
<sequence>MATILFGLLKNPSAMKTVTEEIRSTFASEDEITVASTSNLKYLDAVINEGIRLGPPSSVTVPRVVSAAGAMICGQWVPGNTLVGVNQYPAFRSPTNFSKPNQFIPERFLAGAGFDDNHDSFHPFLLGRHQCIGIRFAWAEMRLVLARMLYTYDISFDTQPSIKDWGEQQTFIFWQKDPINVRLRRRQM</sequence>
<evidence type="ECO:0000313" key="10">
    <source>
        <dbReference type="Proteomes" id="UP001274830"/>
    </source>
</evidence>
<accession>A0AAE0TPN4</accession>
<name>A0AAE0TPN4_9PEZI</name>
<evidence type="ECO:0000256" key="4">
    <source>
        <dbReference type="ARBA" id="ARBA00022723"/>
    </source>
</evidence>
<dbReference type="PRINTS" id="PR00463">
    <property type="entry name" value="EP450I"/>
</dbReference>
<dbReference type="InterPro" id="IPR036396">
    <property type="entry name" value="Cyt_P450_sf"/>
</dbReference>